<name>A0ABS1DLW7_9PROT</name>
<evidence type="ECO:0000313" key="1">
    <source>
        <dbReference type="EMBL" id="MBK1671535.1"/>
    </source>
</evidence>
<sequence length="112" mass="12980">MTPAALVADLDAAERQMLWLYDQCRHRAESDPNWQFTQGNLAEAVAEWRCYRMFLSMGADKAERADDHAERVQKWLTAAAKDMRSLRRNAALAETAEILHRDIGYMRVAWPR</sequence>
<dbReference type="EMBL" id="NRRL01000213">
    <property type="protein sequence ID" value="MBK1671535.1"/>
    <property type="molecule type" value="Genomic_DNA"/>
</dbReference>
<protein>
    <submittedName>
        <fullName evidence="1">Uncharacterized protein</fullName>
    </submittedName>
</protein>
<accession>A0ABS1DLW7</accession>
<dbReference type="RefSeq" id="WP_200344522.1">
    <property type="nucleotide sequence ID" value="NZ_NRRL01000213.1"/>
</dbReference>
<organism evidence="1 2">
    <name type="scientific">Rhodovibrio sodomensis</name>
    <dbReference type="NCBI Taxonomy" id="1088"/>
    <lineage>
        <taxon>Bacteria</taxon>
        <taxon>Pseudomonadati</taxon>
        <taxon>Pseudomonadota</taxon>
        <taxon>Alphaproteobacteria</taxon>
        <taxon>Rhodospirillales</taxon>
        <taxon>Rhodovibrionaceae</taxon>
        <taxon>Rhodovibrio</taxon>
    </lineage>
</organism>
<keyword evidence="2" id="KW-1185">Reference proteome</keyword>
<gene>
    <name evidence="1" type="ORF">CKO28_26405</name>
</gene>
<reference evidence="1 2" key="1">
    <citation type="journal article" date="2020" name="Microorganisms">
        <title>Osmotic Adaptation and Compatible Solute Biosynthesis of Phototrophic Bacteria as Revealed from Genome Analyses.</title>
        <authorList>
            <person name="Imhoff J.F."/>
            <person name="Rahn T."/>
            <person name="Kunzel S."/>
            <person name="Keller A."/>
            <person name="Neulinger S.C."/>
        </authorList>
    </citation>
    <scope>NUCLEOTIDE SEQUENCE [LARGE SCALE GENOMIC DNA]</scope>
    <source>
        <strain evidence="1 2">DSM 9895</strain>
    </source>
</reference>
<comment type="caution">
    <text evidence="1">The sequence shown here is derived from an EMBL/GenBank/DDBJ whole genome shotgun (WGS) entry which is preliminary data.</text>
</comment>
<proteinExistence type="predicted"/>
<dbReference type="Proteomes" id="UP001296873">
    <property type="component" value="Unassembled WGS sequence"/>
</dbReference>
<evidence type="ECO:0000313" key="2">
    <source>
        <dbReference type="Proteomes" id="UP001296873"/>
    </source>
</evidence>